<dbReference type="EMBL" id="JACHVC010000012">
    <property type="protein sequence ID" value="MBC2607331.1"/>
    <property type="molecule type" value="Genomic_DNA"/>
</dbReference>
<name>A0A7X1B7Z1_9BACT</name>
<dbReference type="Gene3D" id="1.20.120.1490">
    <property type="match status" value="1"/>
</dbReference>
<dbReference type="Proteomes" id="UP000526501">
    <property type="component" value="Unassembled WGS sequence"/>
</dbReference>
<keyword evidence="4" id="KW-1185">Reference proteome</keyword>
<reference evidence="3 4" key="1">
    <citation type="submission" date="2020-07" db="EMBL/GenBank/DDBJ databases">
        <authorList>
            <person name="Feng X."/>
        </authorList>
    </citation>
    <scope>NUCLEOTIDE SEQUENCE [LARGE SCALE GENOMIC DNA]</scope>
    <source>
        <strain evidence="3 4">JCM23202</strain>
    </source>
</reference>
<feature type="compositionally biased region" description="Basic residues" evidence="1">
    <location>
        <begin position="115"/>
        <end position="132"/>
    </location>
</feature>
<feature type="region of interest" description="Disordered" evidence="1">
    <location>
        <begin position="115"/>
        <end position="138"/>
    </location>
</feature>
<protein>
    <submittedName>
        <fullName evidence="3">Spy/CpxP family protein refolding chaperone</fullName>
    </submittedName>
</protein>
<feature type="chain" id="PRO_5031372863" evidence="2">
    <location>
        <begin position="30"/>
        <end position="138"/>
    </location>
</feature>
<evidence type="ECO:0000313" key="4">
    <source>
        <dbReference type="Proteomes" id="UP000526501"/>
    </source>
</evidence>
<keyword evidence="2" id="KW-0732">Signal</keyword>
<feature type="compositionally biased region" description="Basic and acidic residues" evidence="1">
    <location>
        <begin position="68"/>
        <end position="92"/>
    </location>
</feature>
<evidence type="ECO:0000313" key="3">
    <source>
        <dbReference type="EMBL" id="MBC2607331.1"/>
    </source>
</evidence>
<proteinExistence type="predicted"/>
<evidence type="ECO:0000256" key="2">
    <source>
        <dbReference type="SAM" id="SignalP"/>
    </source>
</evidence>
<accession>A0A7X1B7Z1</accession>
<comment type="caution">
    <text evidence="3">The sequence shown here is derived from an EMBL/GenBank/DDBJ whole genome shotgun (WGS) entry which is preliminary data.</text>
</comment>
<sequence length="138" mass="15418">MKFNKLTKIITAGLALALATIGFSQDADAQDGFEIQGVLSELNLSEEQTTQVESILKEARESRREIFEKHGIEKGERPDRSTMKEAMGELKAARAQTDSRLAEVLDEDQLAKFKSARKSAAKKGFRARKEKRNGKSDF</sequence>
<dbReference type="AlphaFoldDB" id="A0A7X1B7Z1"/>
<gene>
    <name evidence="3" type="ORF">H5P27_14865</name>
</gene>
<dbReference type="RefSeq" id="WP_185661180.1">
    <property type="nucleotide sequence ID" value="NZ_CAWPOO010000012.1"/>
</dbReference>
<feature type="region of interest" description="Disordered" evidence="1">
    <location>
        <begin position="68"/>
        <end position="96"/>
    </location>
</feature>
<evidence type="ECO:0000256" key="1">
    <source>
        <dbReference type="SAM" id="MobiDB-lite"/>
    </source>
</evidence>
<feature type="signal peptide" evidence="2">
    <location>
        <begin position="1"/>
        <end position="29"/>
    </location>
</feature>
<organism evidence="3 4">
    <name type="scientific">Pelagicoccus albus</name>
    <dbReference type="NCBI Taxonomy" id="415222"/>
    <lineage>
        <taxon>Bacteria</taxon>
        <taxon>Pseudomonadati</taxon>
        <taxon>Verrucomicrobiota</taxon>
        <taxon>Opitutia</taxon>
        <taxon>Puniceicoccales</taxon>
        <taxon>Pelagicoccaceae</taxon>
        <taxon>Pelagicoccus</taxon>
    </lineage>
</organism>